<evidence type="ECO:0000256" key="1">
    <source>
        <dbReference type="ARBA" id="ARBA00004370"/>
    </source>
</evidence>
<dbReference type="GO" id="GO:0016020">
    <property type="term" value="C:membrane"/>
    <property type="evidence" value="ECO:0007669"/>
    <property type="project" value="UniProtKB-SubCell"/>
</dbReference>
<proteinExistence type="predicted"/>
<dbReference type="AlphaFoldDB" id="A0A923RRB2"/>
<keyword evidence="2 6" id="KW-0812">Transmembrane</keyword>
<dbReference type="InterPro" id="IPR006479">
    <property type="entry name" value="Holin"/>
</dbReference>
<keyword evidence="8" id="KW-1185">Reference proteome</keyword>
<keyword evidence="3 6" id="KW-1133">Transmembrane helix</keyword>
<evidence type="ECO:0000256" key="5">
    <source>
        <dbReference type="SAM" id="Coils"/>
    </source>
</evidence>
<evidence type="ECO:0000313" key="8">
    <source>
        <dbReference type="Proteomes" id="UP000652477"/>
    </source>
</evidence>
<evidence type="ECO:0000256" key="6">
    <source>
        <dbReference type="SAM" id="Phobius"/>
    </source>
</evidence>
<evidence type="ECO:0000256" key="3">
    <source>
        <dbReference type="ARBA" id="ARBA00022989"/>
    </source>
</evidence>
<dbReference type="EMBL" id="JACOPF010000001">
    <property type="protein sequence ID" value="MBC5688217.1"/>
    <property type="molecule type" value="Genomic_DNA"/>
</dbReference>
<feature type="transmembrane region" description="Helical" evidence="6">
    <location>
        <begin position="12"/>
        <end position="32"/>
    </location>
</feature>
<feature type="transmembrane region" description="Helical" evidence="6">
    <location>
        <begin position="44"/>
        <end position="62"/>
    </location>
</feature>
<name>A0A923RRB2_9FIRM</name>
<evidence type="ECO:0000256" key="4">
    <source>
        <dbReference type="ARBA" id="ARBA00023136"/>
    </source>
</evidence>
<keyword evidence="4 6" id="KW-0472">Membrane</keyword>
<dbReference type="Pfam" id="PF04688">
    <property type="entry name" value="Holin_SPP1"/>
    <property type="match status" value="1"/>
</dbReference>
<dbReference type="RefSeq" id="WP_186874847.1">
    <property type="nucleotide sequence ID" value="NZ_JACOPF010000001.1"/>
</dbReference>
<sequence>MKNINLKGLTKENVIGVVVLLVALINAILQIFGIQTLPVTNDEVSNIISTIFLIATTAYGVYNNFNVSKPSQIAQQITDGIKDGELLVEQVEDMIEKLKNTYKDTEHTEG</sequence>
<organism evidence="7 8">
    <name type="scientific">Mediterraneibacter hominis</name>
    <dbReference type="NCBI Taxonomy" id="2763054"/>
    <lineage>
        <taxon>Bacteria</taxon>
        <taxon>Bacillati</taxon>
        <taxon>Bacillota</taxon>
        <taxon>Clostridia</taxon>
        <taxon>Lachnospirales</taxon>
        <taxon>Lachnospiraceae</taxon>
        <taxon>Mediterraneibacter</taxon>
    </lineage>
</organism>
<dbReference type="Proteomes" id="UP000652477">
    <property type="component" value="Unassembled WGS sequence"/>
</dbReference>
<comment type="subcellular location">
    <subcellularLocation>
        <location evidence="1">Membrane</location>
    </subcellularLocation>
</comment>
<feature type="coiled-coil region" evidence="5">
    <location>
        <begin position="81"/>
        <end position="108"/>
    </location>
</feature>
<gene>
    <name evidence="7" type="ORF">H8S37_04645</name>
</gene>
<evidence type="ECO:0000313" key="7">
    <source>
        <dbReference type="EMBL" id="MBC5688217.1"/>
    </source>
</evidence>
<protein>
    <submittedName>
        <fullName evidence="7">Phage holin</fullName>
    </submittedName>
</protein>
<evidence type="ECO:0000256" key="2">
    <source>
        <dbReference type="ARBA" id="ARBA00022692"/>
    </source>
</evidence>
<keyword evidence="5" id="KW-0175">Coiled coil</keyword>
<reference evidence="7" key="1">
    <citation type="submission" date="2020-08" db="EMBL/GenBank/DDBJ databases">
        <title>Genome public.</title>
        <authorList>
            <person name="Liu C."/>
            <person name="Sun Q."/>
        </authorList>
    </citation>
    <scope>NUCLEOTIDE SEQUENCE</scope>
    <source>
        <strain evidence="7">NSJ-55</strain>
    </source>
</reference>
<accession>A0A923RRB2</accession>
<comment type="caution">
    <text evidence="7">The sequence shown here is derived from an EMBL/GenBank/DDBJ whole genome shotgun (WGS) entry which is preliminary data.</text>
</comment>